<protein>
    <submittedName>
        <fullName evidence="8">Choline/ethanolaminephosphotransferase</fullName>
    </submittedName>
</protein>
<dbReference type="PROSITE" id="PS00379">
    <property type="entry name" value="CDP_ALCOHOL_P_TRANSF"/>
    <property type="match status" value="1"/>
</dbReference>
<feature type="transmembrane region" description="Helical" evidence="7">
    <location>
        <begin position="351"/>
        <end position="368"/>
    </location>
</feature>
<evidence type="ECO:0000313" key="8">
    <source>
        <dbReference type="EMBL" id="RPB27120.1"/>
    </source>
</evidence>
<dbReference type="Pfam" id="PF01066">
    <property type="entry name" value="CDP-OH_P_transf"/>
    <property type="match status" value="1"/>
</dbReference>
<feature type="transmembrane region" description="Helical" evidence="7">
    <location>
        <begin position="84"/>
        <end position="102"/>
    </location>
</feature>
<dbReference type="GO" id="GO:0016020">
    <property type="term" value="C:membrane"/>
    <property type="evidence" value="ECO:0007669"/>
    <property type="project" value="UniProtKB-SubCell"/>
</dbReference>
<dbReference type="FunCoup" id="A0A3N4LWE6">
    <property type="interactions" value="606"/>
</dbReference>
<feature type="region of interest" description="Disordered" evidence="6">
    <location>
        <begin position="398"/>
        <end position="417"/>
    </location>
</feature>
<evidence type="ECO:0000256" key="6">
    <source>
        <dbReference type="SAM" id="MobiDB-lite"/>
    </source>
</evidence>
<feature type="transmembrane region" description="Helical" evidence="7">
    <location>
        <begin position="46"/>
        <end position="72"/>
    </location>
</feature>
<dbReference type="PIRSF" id="PIRSF015665">
    <property type="entry name" value="CHOPT"/>
    <property type="match status" value="1"/>
</dbReference>
<comment type="subcellular location">
    <subcellularLocation>
        <location evidence="1">Membrane</location>
    </subcellularLocation>
</comment>
<name>A0A3N4LWE6_9PEZI</name>
<feature type="transmembrane region" description="Helical" evidence="7">
    <location>
        <begin position="290"/>
        <end position="306"/>
    </location>
</feature>
<evidence type="ECO:0000313" key="9">
    <source>
        <dbReference type="Proteomes" id="UP000267821"/>
    </source>
</evidence>
<dbReference type="OrthoDB" id="196717at2759"/>
<evidence type="ECO:0000256" key="7">
    <source>
        <dbReference type="SAM" id="Phobius"/>
    </source>
</evidence>
<organism evidence="8 9">
    <name type="scientific">Terfezia boudieri ATCC MYA-4762</name>
    <dbReference type="NCBI Taxonomy" id="1051890"/>
    <lineage>
        <taxon>Eukaryota</taxon>
        <taxon>Fungi</taxon>
        <taxon>Dikarya</taxon>
        <taxon>Ascomycota</taxon>
        <taxon>Pezizomycotina</taxon>
        <taxon>Pezizomycetes</taxon>
        <taxon>Pezizales</taxon>
        <taxon>Pezizaceae</taxon>
        <taxon>Terfezia</taxon>
    </lineage>
</organism>
<evidence type="ECO:0000256" key="1">
    <source>
        <dbReference type="ARBA" id="ARBA00004370"/>
    </source>
</evidence>
<dbReference type="InterPro" id="IPR043130">
    <property type="entry name" value="CDP-OH_PTrfase_TM_dom"/>
</dbReference>
<feature type="transmembrane region" description="Helical" evidence="7">
    <location>
        <begin position="318"/>
        <end position="339"/>
    </location>
</feature>
<dbReference type="EMBL" id="ML121532">
    <property type="protein sequence ID" value="RPB27120.1"/>
    <property type="molecule type" value="Genomic_DNA"/>
</dbReference>
<dbReference type="Proteomes" id="UP000267821">
    <property type="component" value="Unassembled WGS sequence"/>
</dbReference>
<dbReference type="InterPro" id="IPR000462">
    <property type="entry name" value="CDP-OH_P_trans"/>
</dbReference>
<evidence type="ECO:0000256" key="4">
    <source>
        <dbReference type="ARBA" id="ARBA00023136"/>
    </source>
</evidence>
<evidence type="ECO:0000256" key="3">
    <source>
        <dbReference type="ARBA" id="ARBA00022679"/>
    </source>
</evidence>
<reference evidence="8 9" key="1">
    <citation type="journal article" date="2018" name="Nat. Ecol. Evol.">
        <title>Pezizomycetes genomes reveal the molecular basis of ectomycorrhizal truffle lifestyle.</title>
        <authorList>
            <person name="Murat C."/>
            <person name="Payen T."/>
            <person name="Noel B."/>
            <person name="Kuo A."/>
            <person name="Morin E."/>
            <person name="Chen J."/>
            <person name="Kohler A."/>
            <person name="Krizsan K."/>
            <person name="Balestrini R."/>
            <person name="Da Silva C."/>
            <person name="Montanini B."/>
            <person name="Hainaut M."/>
            <person name="Levati E."/>
            <person name="Barry K.W."/>
            <person name="Belfiori B."/>
            <person name="Cichocki N."/>
            <person name="Clum A."/>
            <person name="Dockter R.B."/>
            <person name="Fauchery L."/>
            <person name="Guy J."/>
            <person name="Iotti M."/>
            <person name="Le Tacon F."/>
            <person name="Lindquist E.A."/>
            <person name="Lipzen A."/>
            <person name="Malagnac F."/>
            <person name="Mello A."/>
            <person name="Molinier V."/>
            <person name="Miyauchi S."/>
            <person name="Poulain J."/>
            <person name="Riccioni C."/>
            <person name="Rubini A."/>
            <person name="Sitrit Y."/>
            <person name="Splivallo R."/>
            <person name="Traeger S."/>
            <person name="Wang M."/>
            <person name="Zifcakova L."/>
            <person name="Wipf D."/>
            <person name="Zambonelli A."/>
            <person name="Paolocci F."/>
            <person name="Nowrousian M."/>
            <person name="Ottonello S."/>
            <person name="Baldrian P."/>
            <person name="Spatafora J.W."/>
            <person name="Henrissat B."/>
            <person name="Nagy L.G."/>
            <person name="Aury J.M."/>
            <person name="Wincker P."/>
            <person name="Grigoriev I.V."/>
            <person name="Bonfante P."/>
            <person name="Martin F.M."/>
        </authorList>
    </citation>
    <scope>NUCLEOTIDE SEQUENCE [LARGE SCALE GENOMIC DNA]</scope>
    <source>
        <strain evidence="8 9">ATCC MYA-4762</strain>
    </source>
</reference>
<dbReference type="GO" id="GO:0008654">
    <property type="term" value="P:phospholipid biosynthetic process"/>
    <property type="evidence" value="ECO:0007669"/>
    <property type="project" value="InterPro"/>
</dbReference>
<dbReference type="PANTHER" id="PTHR10414">
    <property type="entry name" value="ETHANOLAMINEPHOSPHOTRANSFERASE"/>
    <property type="match status" value="1"/>
</dbReference>
<dbReference type="InterPro" id="IPR014472">
    <property type="entry name" value="CHOPT"/>
</dbReference>
<dbReference type="STRING" id="1051890.A0A3N4LWE6"/>
<feature type="transmembrane region" description="Helical" evidence="7">
    <location>
        <begin position="259"/>
        <end position="278"/>
    </location>
</feature>
<dbReference type="PANTHER" id="PTHR10414:SF77">
    <property type="entry name" value="CDP-ALCOHOL PHOSPHATIDYLTRANSFERASE FAMILY PROTEIN"/>
    <property type="match status" value="1"/>
</dbReference>
<sequence length="417" mass="46008">MGLSNGDALSLEALSNLKFYKYQSVDKSPVSRYILKHYWNWAAELLPLWLAPNLVTLIGFGFILVNVITLWIVMPDLVGPGPAWMYYSFALGLWMYSTMDNLDGKQARRTGTSSPLGELFDHGIDSLNCVLGGLCQAATMGLGASNTAAFTCLIPTLPMFFSTWETYHSHVLYLGYINGPTEGLIIGCLLMAASGWYGPDMWMVKASSVLGFESILGDYTFRDLWVPVLTVAVFVGHIPACVMNVVAARRRDGLPVLPVFLEWIPMITFTASCCAWLFSPYSTLLVENHLILFCLTTSFVFGRMTTKIILSHLTKQPFPYWTMMLVPLIVGAALVNGPYVGLPALTPAFELLYLRLSFLFSAIIYGHWAKMTINGICDYLGINCLTIPYKQSNATATPNGATKMSVRKARSGSVKDA</sequence>
<feature type="transmembrane region" description="Helical" evidence="7">
    <location>
        <begin position="224"/>
        <end position="247"/>
    </location>
</feature>
<gene>
    <name evidence="8" type="ORF">L211DRAFT_608818</name>
</gene>
<proteinExistence type="inferred from homology"/>
<comment type="similarity">
    <text evidence="2 5">Belongs to the CDP-alcohol phosphatidyltransferase class-I family.</text>
</comment>
<accession>A0A3N4LWE6</accession>
<keyword evidence="7" id="KW-1133">Transmembrane helix</keyword>
<dbReference type="InParanoid" id="A0A3N4LWE6"/>
<keyword evidence="9" id="KW-1185">Reference proteome</keyword>
<dbReference type="FunFam" id="1.20.120.1760:FF:000029">
    <property type="entry name" value="CDP-alcohol phosphatidyltransferase protein"/>
    <property type="match status" value="1"/>
</dbReference>
<dbReference type="Gene3D" id="1.20.120.1760">
    <property type="match status" value="1"/>
</dbReference>
<keyword evidence="4 7" id="KW-0472">Membrane</keyword>
<keyword evidence="3 5" id="KW-0808">Transferase</keyword>
<evidence type="ECO:0000256" key="5">
    <source>
        <dbReference type="RuleBase" id="RU003750"/>
    </source>
</evidence>
<dbReference type="AlphaFoldDB" id="A0A3N4LWE6"/>
<keyword evidence="7" id="KW-0812">Transmembrane</keyword>
<evidence type="ECO:0000256" key="2">
    <source>
        <dbReference type="ARBA" id="ARBA00010441"/>
    </source>
</evidence>
<dbReference type="GO" id="GO:0016780">
    <property type="term" value="F:phosphotransferase activity, for other substituted phosphate groups"/>
    <property type="evidence" value="ECO:0007669"/>
    <property type="project" value="InterPro"/>
</dbReference>
<dbReference type="InterPro" id="IPR048254">
    <property type="entry name" value="CDP_ALCOHOL_P_TRANSF_CS"/>
</dbReference>